<dbReference type="PANTHER" id="PTHR46796">
    <property type="entry name" value="HTH-TYPE TRANSCRIPTIONAL ACTIVATOR RHAS-RELATED"/>
    <property type="match status" value="1"/>
</dbReference>
<name>A0A4S4FRQ7_9MICO</name>
<feature type="domain" description="HTH araC/xylS-type" evidence="4">
    <location>
        <begin position="211"/>
        <end position="311"/>
    </location>
</feature>
<evidence type="ECO:0000256" key="3">
    <source>
        <dbReference type="ARBA" id="ARBA00023163"/>
    </source>
</evidence>
<keyword evidence="1" id="KW-0805">Transcription regulation</keyword>
<dbReference type="Proteomes" id="UP000309133">
    <property type="component" value="Unassembled WGS sequence"/>
</dbReference>
<dbReference type="EMBL" id="SSSM01000001">
    <property type="protein sequence ID" value="THG32981.1"/>
    <property type="molecule type" value="Genomic_DNA"/>
</dbReference>
<dbReference type="GO" id="GO:0043565">
    <property type="term" value="F:sequence-specific DNA binding"/>
    <property type="evidence" value="ECO:0007669"/>
    <property type="project" value="InterPro"/>
</dbReference>
<dbReference type="PANTHER" id="PTHR46796:SF6">
    <property type="entry name" value="ARAC SUBFAMILY"/>
    <property type="match status" value="1"/>
</dbReference>
<keyword evidence="2" id="KW-0238">DNA-binding</keyword>
<dbReference type="Pfam" id="PF14525">
    <property type="entry name" value="AraC_binding_2"/>
    <property type="match status" value="1"/>
</dbReference>
<gene>
    <name evidence="5" type="ORF">E6C64_01020</name>
</gene>
<dbReference type="InterPro" id="IPR035418">
    <property type="entry name" value="AraC-bd_2"/>
</dbReference>
<protein>
    <submittedName>
        <fullName evidence="5">Helix-turn-helix domain-containing protein</fullName>
    </submittedName>
</protein>
<dbReference type="InterPro" id="IPR009057">
    <property type="entry name" value="Homeodomain-like_sf"/>
</dbReference>
<proteinExistence type="predicted"/>
<dbReference type="PROSITE" id="PS01124">
    <property type="entry name" value="HTH_ARAC_FAMILY_2"/>
    <property type="match status" value="1"/>
</dbReference>
<dbReference type="Gene3D" id="1.10.10.60">
    <property type="entry name" value="Homeodomain-like"/>
    <property type="match status" value="1"/>
</dbReference>
<dbReference type="RefSeq" id="WP_136425762.1">
    <property type="nucleotide sequence ID" value="NZ_SSSM01000001.1"/>
</dbReference>
<evidence type="ECO:0000256" key="2">
    <source>
        <dbReference type="ARBA" id="ARBA00023125"/>
    </source>
</evidence>
<evidence type="ECO:0000313" key="5">
    <source>
        <dbReference type="EMBL" id="THG32981.1"/>
    </source>
</evidence>
<dbReference type="Pfam" id="PF12833">
    <property type="entry name" value="HTH_18"/>
    <property type="match status" value="1"/>
</dbReference>
<dbReference type="SMART" id="SM00342">
    <property type="entry name" value="HTH_ARAC"/>
    <property type="match status" value="1"/>
</dbReference>
<dbReference type="GO" id="GO:0003700">
    <property type="term" value="F:DNA-binding transcription factor activity"/>
    <property type="evidence" value="ECO:0007669"/>
    <property type="project" value="InterPro"/>
</dbReference>
<sequence length="315" mass="35155">MAAVIEIDDLPPTDRIEFLRQHMLASRVPLMLEPRPSETVRVRANWTDLGSASLLSTDATGGSVHRTPRLVRDDTEPAVVISLLEMGTSTVTQHDRVARQRAGTLVVYESTSPFVTTFDRVTLRHSVIAPRAAVGLSAQALRELTAREIPLHHPVGGLLATYLARLSRAVPRMTPHQRELSGSATLAMLRELAGGLMDEADGDVRLSALPELILEYLERHFRRSDLSAEEVAARCSISERHLYAVLAGRGLRLRRWLRERRLTEAAELLRSQPPTTTVSEIAHRSWFADHAHFSKEFLSRYGVTPTEWRRGESAA</sequence>
<reference evidence="5 6" key="1">
    <citation type="submission" date="2019-04" db="EMBL/GenBank/DDBJ databases">
        <authorList>
            <person name="Jiang L."/>
        </authorList>
    </citation>
    <scope>NUCLEOTIDE SEQUENCE [LARGE SCALE GENOMIC DNA]</scope>
    <source>
        <strain evidence="5 6">YIM 131853</strain>
    </source>
</reference>
<evidence type="ECO:0000259" key="4">
    <source>
        <dbReference type="PROSITE" id="PS01124"/>
    </source>
</evidence>
<dbReference type="OrthoDB" id="9799345at2"/>
<organism evidence="5 6">
    <name type="scientific">Naasia lichenicola</name>
    <dbReference type="NCBI Taxonomy" id="2565933"/>
    <lineage>
        <taxon>Bacteria</taxon>
        <taxon>Bacillati</taxon>
        <taxon>Actinomycetota</taxon>
        <taxon>Actinomycetes</taxon>
        <taxon>Micrococcales</taxon>
        <taxon>Microbacteriaceae</taxon>
        <taxon>Naasia</taxon>
    </lineage>
</organism>
<comment type="caution">
    <text evidence="5">The sequence shown here is derived from an EMBL/GenBank/DDBJ whole genome shotgun (WGS) entry which is preliminary data.</text>
</comment>
<dbReference type="InterPro" id="IPR018060">
    <property type="entry name" value="HTH_AraC"/>
</dbReference>
<accession>A0A4S4FRQ7</accession>
<keyword evidence="6" id="KW-1185">Reference proteome</keyword>
<dbReference type="AlphaFoldDB" id="A0A4S4FRQ7"/>
<dbReference type="InterPro" id="IPR050204">
    <property type="entry name" value="AraC_XylS_family_regulators"/>
</dbReference>
<evidence type="ECO:0000256" key="1">
    <source>
        <dbReference type="ARBA" id="ARBA00023015"/>
    </source>
</evidence>
<dbReference type="SUPFAM" id="SSF46689">
    <property type="entry name" value="Homeodomain-like"/>
    <property type="match status" value="1"/>
</dbReference>
<evidence type="ECO:0000313" key="6">
    <source>
        <dbReference type="Proteomes" id="UP000309133"/>
    </source>
</evidence>
<keyword evidence="3" id="KW-0804">Transcription</keyword>